<keyword evidence="3 6" id="KW-0518">Myosin</keyword>
<sequence>MVAKNAEVHRRGILGFAPRIGLVNVDYDDLDRIDNFYLETQRYRDYYRDPHNILHKPERFRQHQGKCSIKLDTSVQNLTRPIHASSSNEAVHLQQRLKSLSTELVTLRNRLHVGHGPGQGQSQGNGAQPVAPAPNAGPKANNFDLNASSPNLNLSSSGAGLSASAVQQHTNGHHTTSKNHSFSHTLPANSGSGGGGGAGGGAVVSARNTSIPHPLPHQLAEKPGLSHQQSGSGHGQSTGTLPHMSGMGSILGQNSHSHAPVNNNSNNSNTLPMRTSNSGHLGINGGGVGHHLSHAHSQQLPFIPQSKHTNPCQSVKTLPFGFGFSESQQKMQQQQQQGNSSPKDMQDLIHLSGPLTEHAVMRTLQARFNERRYFTNVGPILLSINPYLDVGNPLTLTSTRAMPLAPQLQKIVQEAVRQQSETGYPQAIILSGTSGAGKTANAMLMLRQLFAIAGGGPETDAFKHLAAAFTVLRSLGSAKTTTNSESSRIGQFIEVQVTDGALYRTKIHCYFLDQTRVIRPLPKEKNYHIFYQLLAGLSREERQKLHLDGYSPANLRYLRGDIGQNEQEDAARFQAWKTCLGILGIPFLDVVRVLAAVLLLGNVQFIDGGGTSAASSAVSFLHDHREFENKLSPKPGHEDELSRGGTVGGAAAEEGRSGDRSGGLHRSGSPDGGAQGAELPRSLPVHDAQ</sequence>
<feature type="domain" description="Myosin motor" evidence="8">
    <location>
        <begin position="344"/>
        <end position="689"/>
    </location>
</feature>
<dbReference type="PANTHER" id="PTHR13140:SF498">
    <property type="entry name" value="DACHS, ISOFORM E"/>
    <property type="match status" value="1"/>
</dbReference>
<evidence type="ECO:0000259" key="8">
    <source>
        <dbReference type="PROSITE" id="PS51456"/>
    </source>
</evidence>
<dbReference type="EMBL" id="AF454349">
    <property type="protein sequence ID" value="AAL91723.1"/>
    <property type="molecule type" value="mRNA"/>
</dbReference>
<dbReference type="SUPFAM" id="SSF52540">
    <property type="entry name" value="P-loop containing nucleoside triphosphate hydrolases"/>
    <property type="match status" value="1"/>
</dbReference>
<dbReference type="FlyBase" id="FBgn0262029">
    <property type="gene designation" value="dachs"/>
</dbReference>
<evidence type="ECO:0000313" key="10">
    <source>
        <dbReference type="FlyBase" id="FBgn0262029"/>
    </source>
</evidence>
<evidence type="ECO:0000256" key="6">
    <source>
        <dbReference type="PROSITE-ProRule" id="PRU00782"/>
    </source>
</evidence>
<dbReference type="GO" id="GO:0001736">
    <property type="term" value="P:establishment of planar polarity"/>
    <property type="evidence" value="ECO:0000315"/>
    <property type="project" value="FlyBase"/>
</dbReference>
<dbReference type="VEuPathDB" id="VectorBase:FBgn0262029"/>
<feature type="compositionally biased region" description="Gly residues" evidence="7">
    <location>
        <begin position="191"/>
        <end position="202"/>
    </location>
</feature>
<evidence type="ECO:0000256" key="3">
    <source>
        <dbReference type="ARBA" id="ARBA00023123"/>
    </source>
</evidence>
<dbReference type="InterPro" id="IPR027417">
    <property type="entry name" value="P-loop_NTPase"/>
</dbReference>
<feature type="compositionally biased region" description="Basic and acidic residues" evidence="7">
    <location>
        <begin position="628"/>
        <end position="642"/>
    </location>
</feature>
<feature type="compositionally biased region" description="Low complexity" evidence="7">
    <location>
        <begin position="129"/>
        <end position="165"/>
    </location>
</feature>
<keyword evidence="5 6" id="KW-0009">Actin-binding</keyword>
<feature type="binding site" evidence="6">
    <location>
        <begin position="432"/>
        <end position="439"/>
    </location>
    <ligand>
        <name>ATP</name>
        <dbReference type="ChEBI" id="CHEBI:30616"/>
    </ligand>
</feature>
<dbReference type="SMART" id="SM00242">
    <property type="entry name" value="MYSc"/>
    <property type="match status" value="1"/>
</dbReference>
<dbReference type="ExpressionAtlas" id="Q8T6L8">
    <property type="expression patterns" value="baseline and differential"/>
</dbReference>
<dbReference type="InterPro" id="IPR036961">
    <property type="entry name" value="Kinesin_motor_dom_sf"/>
</dbReference>
<evidence type="ECO:0000256" key="5">
    <source>
        <dbReference type="ARBA" id="ARBA00023203"/>
    </source>
</evidence>
<dbReference type="VEuPathDB" id="VectorBase:FBgn0264340"/>
<protein>
    <submittedName>
        <fullName evidence="9">Unconventional myosin 29D short isoform</fullName>
    </submittedName>
</protein>
<dbReference type="GO" id="GO:0045927">
    <property type="term" value="P:positive regulation of growth"/>
    <property type="evidence" value="ECO:0000315"/>
    <property type="project" value="FlyBase"/>
</dbReference>
<feature type="compositionally biased region" description="Low complexity" evidence="7">
    <location>
        <begin position="225"/>
        <end position="241"/>
    </location>
</feature>
<dbReference type="GO" id="GO:0035218">
    <property type="term" value="P:leg disc development"/>
    <property type="evidence" value="ECO:0000315"/>
    <property type="project" value="FlyBase"/>
</dbReference>
<dbReference type="GO" id="GO:0005829">
    <property type="term" value="C:cytosol"/>
    <property type="evidence" value="ECO:0000314"/>
    <property type="project" value="FlyBase"/>
</dbReference>
<dbReference type="GO" id="GO:0016459">
    <property type="term" value="C:myosin complex"/>
    <property type="evidence" value="ECO:0007669"/>
    <property type="project" value="UniProtKB-KW"/>
</dbReference>
<dbReference type="Gene3D" id="3.40.850.10">
    <property type="entry name" value="Kinesin motor domain"/>
    <property type="match status" value="1"/>
</dbReference>
<feature type="region of interest" description="Disordered" evidence="7">
    <location>
        <begin position="112"/>
        <end position="294"/>
    </location>
</feature>
<dbReference type="FunFam" id="3.40.850.10:FF:000129">
    <property type="entry name" value="Dachs, isoform D"/>
    <property type="match status" value="1"/>
</dbReference>
<dbReference type="GO" id="GO:0045572">
    <property type="term" value="P:positive regulation of imaginal disc growth"/>
    <property type="evidence" value="ECO:0000315"/>
    <property type="project" value="FlyBase"/>
</dbReference>
<feature type="compositionally biased region" description="Polar residues" evidence="7">
    <location>
        <begin position="178"/>
        <end position="189"/>
    </location>
</feature>
<dbReference type="InterPro" id="IPR001609">
    <property type="entry name" value="Myosin_head_motor_dom-like"/>
</dbReference>
<evidence type="ECO:0000256" key="2">
    <source>
        <dbReference type="ARBA" id="ARBA00022840"/>
    </source>
</evidence>
<dbReference type="GO" id="GO:0035220">
    <property type="term" value="P:wing disc development"/>
    <property type="evidence" value="ECO:0000315"/>
    <property type="project" value="FlyBase"/>
</dbReference>
<dbReference type="Bgee" id="FBgn0262029">
    <property type="expression patterns" value="Expressed in wing disc and 27 other cell types or tissues"/>
</dbReference>
<dbReference type="GO" id="GO:0003779">
    <property type="term" value="F:actin binding"/>
    <property type="evidence" value="ECO:0007669"/>
    <property type="project" value="UniProtKB-KW"/>
</dbReference>
<dbReference type="OrthoDB" id="8181742at2759"/>
<keyword evidence="2 6" id="KW-0067">ATP-binding</keyword>
<proteinExistence type="evidence at transcript level"/>
<dbReference type="Pfam" id="PF00063">
    <property type="entry name" value="Myosin_head"/>
    <property type="match status" value="1"/>
</dbReference>
<keyword evidence="1 6" id="KW-0547">Nucleotide-binding</keyword>
<dbReference type="GO" id="GO:0000166">
    <property type="term" value="F:nucleotide binding"/>
    <property type="evidence" value="ECO:0007669"/>
    <property type="project" value="UniProtKB-KW"/>
</dbReference>
<dbReference type="PANTHER" id="PTHR13140">
    <property type="entry name" value="MYOSIN"/>
    <property type="match status" value="1"/>
</dbReference>
<feature type="compositionally biased region" description="Polar residues" evidence="7">
    <location>
        <begin position="251"/>
        <end position="261"/>
    </location>
</feature>
<comment type="similarity">
    <text evidence="6">Belongs to the TRAFAC class myosin-kinesin ATPase superfamily. Myosin family.</text>
</comment>
<evidence type="ECO:0000256" key="4">
    <source>
        <dbReference type="ARBA" id="ARBA00023175"/>
    </source>
</evidence>
<name>Q8T6L8_DROME</name>
<dbReference type="FunFam" id="1.10.10.820:FF:000005">
    <property type="entry name" value="unconventional myosin-VI isoform X2"/>
    <property type="match status" value="1"/>
</dbReference>
<comment type="caution">
    <text evidence="6">Lacks conserved residue(s) required for the propagation of feature annotation.</text>
</comment>
<keyword evidence="4 6" id="KW-0505">Motor protein</keyword>
<gene>
    <name evidence="10" type="primary">dachs</name>
    <name evidence="10" type="synonym">d</name>
    <name evidence="9" type="synonym">Myo29D</name>
    <name evidence="10" type="ORF">CG42840</name>
</gene>
<dbReference type="PROSITE" id="PS51456">
    <property type="entry name" value="MYOSIN_MOTOR"/>
    <property type="match status" value="1"/>
</dbReference>
<dbReference type="GO" id="GO:0008586">
    <property type="term" value="P:imaginal disc-derived wing vein morphogenesis"/>
    <property type="evidence" value="ECO:0000315"/>
    <property type="project" value="FlyBase"/>
</dbReference>
<accession>Q8T6L8</accession>
<evidence type="ECO:0000313" key="9">
    <source>
        <dbReference type="EMBL" id="AAL91723.1"/>
    </source>
</evidence>
<organism evidence="9">
    <name type="scientific">Drosophila melanogaster</name>
    <name type="common">Fruit fly</name>
    <dbReference type="NCBI Taxonomy" id="7227"/>
    <lineage>
        <taxon>Eukaryota</taxon>
        <taxon>Metazoa</taxon>
        <taxon>Ecdysozoa</taxon>
        <taxon>Arthropoda</taxon>
        <taxon>Hexapoda</taxon>
        <taxon>Insecta</taxon>
        <taxon>Pterygota</taxon>
        <taxon>Neoptera</taxon>
        <taxon>Endopterygota</taxon>
        <taxon>Diptera</taxon>
        <taxon>Brachycera</taxon>
        <taxon>Muscomorpha</taxon>
        <taxon>Ephydroidea</taxon>
        <taxon>Drosophilidae</taxon>
        <taxon>Drosophila</taxon>
        <taxon>Sophophora</taxon>
    </lineage>
</organism>
<dbReference type="PRINTS" id="PR00193">
    <property type="entry name" value="MYOSINHEAVY"/>
</dbReference>
<feature type="region of interest" description="Disordered" evidence="7">
    <location>
        <begin position="628"/>
        <end position="689"/>
    </location>
</feature>
<dbReference type="GO" id="GO:0042067">
    <property type="term" value="P:establishment of ommatidial planar polarity"/>
    <property type="evidence" value="ECO:0000315"/>
    <property type="project" value="FlyBase"/>
</dbReference>
<evidence type="ECO:0000256" key="1">
    <source>
        <dbReference type="ARBA" id="ARBA00022741"/>
    </source>
</evidence>
<dbReference type="AGR" id="FB:FBgn0262029"/>
<evidence type="ECO:0000256" key="7">
    <source>
        <dbReference type="SAM" id="MobiDB-lite"/>
    </source>
</evidence>
<dbReference type="AlphaFoldDB" id="Q8T6L8"/>
<reference evidence="9" key="1">
    <citation type="journal article" date="2002" name="Mol. Biol. Evol.">
        <title>Identification and phylogenetic analysis of Drosophila melanogaster myosins.</title>
        <authorList>
            <person name="Tzolovsky G."/>
            <person name="Millo H."/>
            <person name="Pathirana S."/>
            <person name="Wood T."/>
            <person name="Bownes M."/>
        </authorList>
    </citation>
    <scope>NUCLEOTIDE SEQUENCE</scope>
    <source>
        <strain evidence="9">Oregon R</strain>
        <tissue evidence="9">Ovary</tissue>
    </source>
</reference>